<dbReference type="RefSeq" id="WP_305006743.1">
    <property type="nucleotide sequence ID" value="NZ_JAUQSY010000007.1"/>
</dbReference>
<keyword evidence="4" id="KW-1185">Reference proteome</keyword>
<dbReference type="PROSITE" id="PS50005">
    <property type="entry name" value="TPR"/>
    <property type="match status" value="1"/>
</dbReference>
<feature type="signal peptide" evidence="2">
    <location>
        <begin position="1"/>
        <end position="21"/>
    </location>
</feature>
<dbReference type="PANTHER" id="PTHR33706">
    <property type="entry name" value="MORN VARIANT REPEAT PROTEIN"/>
    <property type="match status" value="1"/>
</dbReference>
<dbReference type="SMART" id="SM00028">
    <property type="entry name" value="TPR"/>
    <property type="match status" value="3"/>
</dbReference>
<evidence type="ECO:0000256" key="2">
    <source>
        <dbReference type="SAM" id="SignalP"/>
    </source>
</evidence>
<dbReference type="InterPro" id="IPR019734">
    <property type="entry name" value="TPR_rpt"/>
</dbReference>
<gene>
    <name evidence="3" type="ORF">Q5H93_11885</name>
</gene>
<evidence type="ECO:0000256" key="1">
    <source>
        <dbReference type="PROSITE-ProRule" id="PRU00339"/>
    </source>
</evidence>
<comment type="caution">
    <text evidence="3">The sequence shown here is derived from an EMBL/GenBank/DDBJ whole genome shotgun (WGS) entry which is preliminary data.</text>
</comment>
<dbReference type="SUPFAM" id="SSF48452">
    <property type="entry name" value="TPR-like"/>
    <property type="match status" value="1"/>
</dbReference>
<dbReference type="EMBL" id="JAUQSY010000007">
    <property type="protein sequence ID" value="MDO7875433.1"/>
    <property type="molecule type" value="Genomic_DNA"/>
</dbReference>
<dbReference type="Gene3D" id="3.90.930.1">
    <property type="match status" value="4"/>
</dbReference>
<keyword evidence="2" id="KW-0732">Signal</keyword>
<name>A0ABT9BB23_9BACT</name>
<reference evidence="3" key="1">
    <citation type="submission" date="2023-07" db="EMBL/GenBank/DDBJ databases">
        <authorList>
            <person name="Kim M.K."/>
        </authorList>
    </citation>
    <scope>NUCLEOTIDE SEQUENCE</scope>
    <source>
        <strain evidence="3">ASUV-10-1</strain>
    </source>
</reference>
<dbReference type="Gene3D" id="2.20.110.10">
    <property type="entry name" value="Histone H3 K4-specific methyltransferase SET7/9 N-terminal domain"/>
    <property type="match status" value="1"/>
</dbReference>
<dbReference type="InterPro" id="IPR011652">
    <property type="entry name" value="MORN_2"/>
</dbReference>
<proteinExistence type="predicted"/>
<evidence type="ECO:0000313" key="4">
    <source>
        <dbReference type="Proteomes" id="UP001176429"/>
    </source>
</evidence>
<dbReference type="Pfam" id="PF07661">
    <property type="entry name" value="MORN_2"/>
    <property type="match status" value="8"/>
</dbReference>
<protein>
    <submittedName>
        <fullName evidence="3">Tetratricopeptide repeat protein</fullName>
    </submittedName>
</protein>
<dbReference type="Pfam" id="PF13432">
    <property type="entry name" value="TPR_16"/>
    <property type="match status" value="1"/>
</dbReference>
<dbReference type="Gene3D" id="1.25.40.10">
    <property type="entry name" value="Tetratricopeptide repeat domain"/>
    <property type="match status" value="1"/>
</dbReference>
<evidence type="ECO:0000313" key="3">
    <source>
        <dbReference type="EMBL" id="MDO7875433.1"/>
    </source>
</evidence>
<feature type="repeat" description="TPR" evidence="1">
    <location>
        <begin position="99"/>
        <end position="132"/>
    </location>
</feature>
<dbReference type="PANTHER" id="PTHR33706:SF1">
    <property type="entry name" value="TPR REPEAT PROTEIN"/>
    <property type="match status" value="1"/>
</dbReference>
<organism evidence="3 4">
    <name type="scientific">Hymenobacter aranciens</name>
    <dbReference type="NCBI Taxonomy" id="3063996"/>
    <lineage>
        <taxon>Bacteria</taxon>
        <taxon>Pseudomonadati</taxon>
        <taxon>Bacteroidota</taxon>
        <taxon>Cytophagia</taxon>
        <taxon>Cytophagales</taxon>
        <taxon>Hymenobacteraceae</taxon>
        <taxon>Hymenobacter</taxon>
    </lineage>
</organism>
<feature type="chain" id="PRO_5045762483" evidence="2">
    <location>
        <begin position="22"/>
        <end position="1099"/>
    </location>
</feature>
<accession>A0ABT9BB23</accession>
<keyword evidence="1" id="KW-0802">TPR repeat</keyword>
<dbReference type="Proteomes" id="UP001176429">
    <property type="component" value="Unassembled WGS sequence"/>
</dbReference>
<sequence length="1099" mass="122736">MKSTATHGAALALLLALPVAAQQNSPVWPRQGQLIKEGIALHDKEDYVGAIAKYRAVTPGDSSYAWAQSELAMSLSAAGKHEEAIAAAKEAIARQPFEPQTYNTLADSQEELKQVEAALATYQQALKLFPYSPQLYFNQGLTLMRQNRVAEAMTNTGHAVELRPLHAPSQRIMGVLAAQQGQTAHALLSFLTYLCLNENEKAGNEVLVYAERLSQGASIIDDKDRVKPSAPNTAFAELDQLLESKVALQKGYTSKVNFPAAVVKQTQLLVEKFPLDAPADDFWMRTYGPMVRVLKQDDNLTTFTYFILRHAESPSAAKWVKSNEGKVKKMLLAVMSALIEPRREQQVAGGAAGQRQPAWFTTQGVLDGLGPGHMEGDNLVLTGDWISVETTGAVEALGRYNAAGKRVGEWKSLRPDGTAKKTFTYDDKGELEGRAQEFHPNGQSSFDATYHQGKLEGTLTLYNECGIRTEARTFKAGDLEGPYTTYYTNGQVRYRATTHADKVEGQEERFYPDGTLQYTQAYVAGNQQGPLVVYYSNKTISKKANYDQDKLHGAYVRYHPNGQPSESGSFAHGLRTGTWREFYDNGKPENEATYDEKGEQHGLYHQYNETGRLYCDTEYAHGRITRLQYYDAAGKLLLEQPVKKGRTTVKAMAAGGWVNSSGTFTDGQLTGDWEWYFRDGTVRERMHFDDKGTKVGTGETFHQGGQVHRRVHYGANGQEDGYYEEFNIAGLPTQTGYYRDGEQQGQWRNYYVNGKVSEEYEYHRGEKNGVHRSYAPSGKLSQEQLYVFGKLHQITAYDSTGKVTNIVKVQPDSKLLATKYPSGKPRYESSLLCYEGYGPTTWLRPDGQTESTVSMLDGQRQGASKSLHPNGKVRSTGNYDAGQATGEWTFYFPNGQIESKGQYYQGQSEGEWTFYHPNGQIEQVQTYRAGDYHGSGRCYNPAGELLIERQYQGDDLLRYRGPGAPTAPYQEFTGLSGNIKTSFANGKPAVDETLSHGLHVGALTRYYASGEVFERINYDKGMRKGLMEAFYPGGKPMSRENYLYGALHGRCRYYRPDGTLEREESYLCGELNGPTTYFDAVGKPLRTEHYWNAMLYDTK</sequence>
<dbReference type="InterPro" id="IPR011990">
    <property type="entry name" value="TPR-like_helical_dom_sf"/>
</dbReference>
<dbReference type="SUPFAM" id="SSF82185">
    <property type="entry name" value="Histone H3 K4-specific methyltransferase SET7/9 N-terminal domain"/>
    <property type="match status" value="5"/>
</dbReference>